<protein>
    <submittedName>
        <fullName evidence="2">DUF4367 domain-containing protein</fullName>
    </submittedName>
</protein>
<keyword evidence="3" id="KW-1185">Reference proteome</keyword>
<evidence type="ECO:0000259" key="1">
    <source>
        <dbReference type="Pfam" id="PF14285"/>
    </source>
</evidence>
<dbReference type="EMBL" id="JAPQES010000001">
    <property type="protein sequence ID" value="MCY6369455.1"/>
    <property type="molecule type" value="Genomic_DNA"/>
</dbReference>
<proteinExistence type="predicted"/>
<dbReference type="InterPro" id="IPR025377">
    <property type="entry name" value="DUF4367"/>
</dbReference>
<accession>A0ABT4CK73</accession>
<evidence type="ECO:0000313" key="3">
    <source>
        <dbReference type="Proteomes" id="UP001079657"/>
    </source>
</evidence>
<reference evidence="2" key="1">
    <citation type="submission" date="2022-12" db="EMBL/GenBank/DDBJ databases">
        <authorList>
            <person name="Wang J."/>
        </authorList>
    </citation>
    <scope>NUCLEOTIDE SEQUENCE</scope>
    <source>
        <strain evidence="2">HY-42-06</strain>
    </source>
</reference>
<name>A0ABT4CK73_9CLOT</name>
<evidence type="ECO:0000313" key="2">
    <source>
        <dbReference type="EMBL" id="MCY6369455.1"/>
    </source>
</evidence>
<organism evidence="2 3">
    <name type="scientific">Clostridium ganghwense</name>
    <dbReference type="NCBI Taxonomy" id="312089"/>
    <lineage>
        <taxon>Bacteria</taxon>
        <taxon>Bacillati</taxon>
        <taxon>Bacillota</taxon>
        <taxon>Clostridia</taxon>
        <taxon>Eubacteriales</taxon>
        <taxon>Clostridiaceae</taxon>
        <taxon>Clostridium</taxon>
    </lineage>
</organism>
<dbReference type="RefSeq" id="WP_268047829.1">
    <property type="nucleotide sequence ID" value="NZ_JAPQES010000001.1"/>
</dbReference>
<dbReference type="Pfam" id="PF14285">
    <property type="entry name" value="DUF4367"/>
    <property type="match status" value="1"/>
</dbReference>
<feature type="domain" description="DUF4367" evidence="1">
    <location>
        <begin position="314"/>
        <end position="371"/>
    </location>
</feature>
<comment type="caution">
    <text evidence="2">The sequence shown here is derived from an EMBL/GenBank/DDBJ whole genome shotgun (WGS) entry which is preliminary data.</text>
</comment>
<dbReference type="Proteomes" id="UP001079657">
    <property type="component" value="Unassembled WGS sequence"/>
</dbReference>
<sequence length="372" mass="42604">MCYELEELQKIIDNTYEGDVNEVLSHIKDCPDCREKFQRLKQQDKLIESVLQSDMVIPPPRPINVCTVDFKEKNKRRIFNMSKKAKKWSAVAAGLVLCGGLVFSEPVRTKADELLKIFRMQEITSISISKQDISEINKIFNDGSGSKDIGNIVKVDVSSGGKNSSIKAPKEEADIKEKLSIDKVIKEPKGFVYERVSKAPKTDVTIKLDIDKTNDLLNYLGEKTKLPESLDKKPFTIYFNELVSYSFTQKTENKDEERKYIDVVKMNTPTVEIPKDVDEKQLIKSLFSINLLPQNLKEQFMKIDDLTSTIPVPYEAEYQTKEDITVNGQKAILIKEKNSNYLHVYFQDKENLYAINGNCTVDEILSFIEEMN</sequence>
<gene>
    <name evidence="2" type="ORF">OXH55_02180</name>
</gene>